<organism evidence="1 2">
    <name type="scientific">Dentiscutata heterogama</name>
    <dbReference type="NCBI Taxonomy" id="1316150"/>
    <lineage>
        <taxon>Eukaryota</taxon>
        <taxon>Fungi</taxon>
        <taxon>Fungi incertae sedis</taxon>
        <taxon>Mucoromycota</taxon>
        <taxon>Glomeromycotina</taxon>
        <taxon>Glomeromycetes</taxon>
        <taxon>Diversisporales</taxon>
        <taxon>Gigasporaceae</taxon>
        <taxon>Dentiscutata</taxon>
    </lineage>
</organism>
<evidence type="ECO:0000313" key="2">
    <source>
        <dbReference type="Proteomes" id="UP000789702"/>
    </source>
</evidence>
<sequence>FINDKTKKECKDWAEKHLNWTTTNWKNHIWRRPGEEFNDDCFVPAIKSKEIMMWDVFFGG</sequence>
<dbReference type="EMBL" id="CAJVPU010039283">
    <property type="protein sequence ID" value="CAG8736685.1"/>
    <property type="molecule type" value="Genomic_DNA"/>
</dbReference>
<reference evidence="1" key="1">
    <citation type="submission" date="2021-06" db="EMBL/GenBank/DDBJ databases">
        <authorList>
            <person name="Kallberg Y."/>
            <person name="Tangrot J."/>
            <person name="Rosling A."/>
        </authorList>
    </citation>
    <scope>NUCLEOTIDE SEQUENCE</scope>
    <source>
        <strain evidence="1">IL203A</strain>
    </source>
</reference>
<proteinExistence type="predicted"/>
<accession>A0ACA9Q5D7</accession>
<keyword evidence="2" id="KW-1185">Reference proteome</keyword>
<comment type="caution">
    <text evidence="1">The sequence shown here is derived from an EMBL/GenBank/DDBJ whole genome shotgun (WGS) entry which is preliminary data.</text>
</comment>
<protein>
    <submittedName>
        <fullName evidence="1">3712_t:CDS:1</fullName>
    </submittedName>
</protein>
<feature type="non-terminal residue" evidence="1">
    <location>
        <position position="1"/>
    </location>
</feature>
<evidence type="ECO:0000313" key="1">
    <source>
        <dbReference type="EMBL" id="CAG8736685.1"/>
    </source>
</evidence>
<name>A0ACA9Q5D7_9GLOM</name>
<gene>
    <name evidence="1" type="ORF">DHETER_LOCUS13780</name>
</gene>
<feature type="non-terminal residue" evidence="1">
    <location>
        <position position="60"/>
    </location>
</feature>
<dbReference type="Proteomes" id="UP000789702">
    <property type="component" value="Unassembled WGS sequence"/>
</dbReference>